<evidence type="ECO:0000313" key="3">
    <source>
        <dbReference type="Proteomes" id="UP000241890"/>
    </source>
</evidence>
<evidence type="ECO:0000256" key="1">
    <source>
        <dbReference type="SAM" id="Phobius"/>
    </source>
</evidence>
<feature type="transmembrane region" description="Helical" evidence="1">
    <location>
        <begin position="78"/>
        <end position="98"/>
    </location>
</feature>
<accession>A0A2R5GWC3</accession>
<gene>
    <name evidence="2" type="ORF">FCC1311_113502</name>
</gene>
<sequence>MAFFAMGLGAAALNMTTLRPDPMRFSDKALARRAGALIFVFLFGIITASFVTMHPHRLSEAMSDRIDASTLRDRHTEFILDACIDWSLSLIAVALAFVSSPTMDAGNPRADNNRFAGIFVFNNVFLGTYGSAVATRMDFALQNANLSHASTGGEIVPLVVLVPLLAASAFVEALQRSLSHETGAALAKIAFRSAGGTRGPIIILWRVAIAAGVVSGVIACFSASSPWFIITVEAGTIPKEIGIHAENVEGLISELGHNALGVVKKMDPCRCEMDCKCRAAGACNCETMHAARAHVATKRQDKVDFAATSNISYVHDEVTHSDQITEDVMYDVAIKKCHAMECDIVLGVAVAAESSILASETVWLIPGLEDAISTAAWFGQLVNRVGHGVLKHGYGLAKF</sequence>
<dbReference type="Proteomes" id="UP000241890">
    <property type="component" value="Unassembled WGS sequence"/>
</dbReference>
<feature type="transmembrane region" description="Helical" evidence="1">
    <location>
        <begin position="203"/>
        <end position="229"/>
    </location>
</feature>
<name>A0A2R5GWC3_9STRA</name>
<keyword evidence="3" id="KW-1185">Reference proteome</keyword>
<feature type="transmembrane region" description="Helical" evidence="1">
    <location>
        <begin position="155"/>
        <end position="174"/>
    </location>
</feature>
<proteinExistence type="predicted"/>
<feature type="transmembrane region" description="Helical" evidence="1">
    <location>
        <begin position="34"/>
        <end position="53"/>
    </location>
</feature>
<organism evidence="2 3">
    <name type="scientific">Hondaea fermentalgiana</name>
    <dbReference type="NCBI Taxonomy" id="2315210"/>
    <lineage>
        <taxon>Eukaryota</taxon>
        <taxon>Sar</taxon>
        <taxon>Stramenopiles</taxon>
        <taxon>Bigyra</taxon>
        <taxon>Labyrinthulomycetes</taxon>
        <taxon>Thraustochytrida</taxon>
        <taxon>Thraustochytriidae</taxon>
        <taxon>Hondaea</taxon>
    </lineage>
</organism>
<dbReference type="EMBL" id="BEYU01000323">
    <property type="protein sequence ID" value="GBG35127.1"/>
    <property type="molecule type" value="Genomic_DNA"/>
</dbReference>
<comment type="caution">
    <text evidence="2">The sequence shown here is derived from an EMBL/GenBank/DDBJ whole genome shotgun (WGS) entry which is preliminary data.</text>
</comment>
<keyword evidence="1" id="KW-1133">Transmembrane helix</keyword>
<reference evidence="2 3" key="1">
    <citation type="submission" date="2017-12" db="EMBL/GenBank/DDBJ databases">
        <title>Sequencing, de novo assembly and annotation of complete genome of a new Thraustochytrid species, strain FCC1311.</title>
        <authorList>
            <person name="Sedici K."/>
            <person name="Godart F."/>
            <person name="Aiese Cigliano R."/>
            <person name="Sanseverino W."/>
            <person name="Barakat M."/>
            <person name="Ortet P."/>
            <person name="Marechal E."/>
            <person name="Cagnac O."/>
            <person name="Amato A."/>
        </authorList>
    </citation>
    <scope>NUCLEOTIDE SEQUENCE [LARGE SCALE GENOMIC DNA]</scope>
</reference>
<dbReference type="AlphaFoldDB" id="A0A2R5GWC3"/>
<evidence type="ECO:0000313" key="2">
    <source>
        <dbReference type="EMBL" id="GBG35127.1"/>
    </source>
</evidence>
<keyword evidence="1" id="KW-0812">Transmembrane</keyword>
<protein>
    <submittedName>
        <fullName evidence="2">Uncharacterized protein</fullName>
    </submittedName>
</protein>
<dbReference type="InParanoid" id="A0A2R5GWC3"/>
<keyword evidence="1" id="KW-0472">Membrane</keyword>